<proteinExistence type="predicted"/>
<evidence type="ECO:0000313" key="1">
    <source>
        <dbReference type="EMBL" id="GAA3623156.1"/>
    </source>
</evidence>
<protein>
    <submittedName>
        <fullName evidence="1">Uncharacterized protein</fullName>
    </submittedName>
</protein>
<keyword evidence="2" id="KW-1185">Reference proteome</keyword>
<comment type="caution">
    <text evidence="1">The sequence shown here is derived from an EMBL/GenBank/DDBJ whole genome shotgun (WGS) entry which is preliminary data.</text>
</comment>
<accession>A0ABP7A1D3</accession>
<name>A0ABP7A1D3_9ACTN</name>
<dbReference type="Proteomes" id="UP001501074">
    <property type="component" value="Unassembled WGS sequence"/>
</dbReference>
<evidence type="ECO:0000313" key="2">
    <source>
        <dbReference type="Proteomes" id="UP001501074"/>
    </source>
</evidence>
<dbReference type="RefSeq" id="WP_231481309.1">
    <property type="nucleotide sequence ID" value="NZ_BAAAZO010000009.1"/>
</dbReference>
<organism evidence="1 2">
    <name type="scientific">Kineosporia mesophila</name>
    <dbReference type="NCBI Taxonomy" id="566012"/>
    <lineage>
        <taxon>Bacteria</taxon>
        <taxon>Bacillati</taxon>
        <taxon>Actinomycetota</taxon>
        <taxon>Actinomycetes</taxon>
        <taxon>Kineosporiales</taxon>
        <taxon>Kineosporiaceae</taxon>
        <taxon>Kineosporia</taxon>
    </lineage>
</organism>
<gene>
    <name evidence="1" type="ORF">GCM10022223_45170</name>
</gene>
<reference evidence="2" key="1">
    <citation type="journal article" date="2019" name="Int. J. Syst. Evol. Microbiol.">
        <title>The Global Catalogue of Microorganisms (GCM) 10K type strain sequencing project: providing services to taxonomists for standard genome sequencing and annotation.</title>
        <authorList>
            <consortium name="The Broad Institute Genomics Platform"/>
            <consortium name="The Broad Institute Genome Sequencing Center for Infectious Disease"/>
            <person name="Wu L."/>
            <person name="Ma J."/>
        </authorList>
    </citation>
    <scope>NUCLEOTIDE SEQUENCE [LARGE SCALE GENOMIC DNA]</scope>
    <source>
        <strain evidence="2">JCM 16902</strain>
    </source>
</reference>
<dbReference type="EMBL" id="BAAAZO010000009">
    <property type="protein sequence ID" value="GAA3623156.1"/>
    <property type="molecule type" value="Genomic_DNA"/>
</dbReference>
<sequence length="216" mass="23707">MSSNTSSSSDRAFGYPNVHARLRRHRRLPGTPETTTMIDIWLHGNRFRLRDGNGRRAVELRADIYAPDGFGLAPRTVTEFMEAESQTTRPLPGPTEVSGDLATGLAIIHEAGQEPRTVSALEFATAAEQLLVPEDRRSWRPAGTGLFESEVTGKEHGASYRSIFTWTVSGAFVLRRRVQDADNPGRFVVVELTLLEQDCVTDADLSGGQTVPLAKS</sequence>